<protein>
    <submittedName>
        <fullName evidence="1">Uncharacterized protein</fullName>
    </submittedName>
</protein>
<dbReference type="Proteomes" id="UP000054321">
    <property type="component" value="Unassembled WGS sequence"/>
</dbReference>
<reference evidence="1 2" key="1">
    <citation type="submission" date="2014-04" db="EMBL/GenBank/DDBJ databases">
        <authorList>
            <consortium name="DOE Joint Genome Institute"/>
            <person name="Kuo A."/>
            <person name="Martino E."/>
            <person name="Perotto S."/>
            <person name="Kohler A."/>
            <person name="Nagy L.G."/>
            <person name="Floudas D."/>
            <person name="Copeland A."/>
            <person name="Barry K.W."/>
            <person name="Cichocki N."/>
            <person name="Veneault-Fourrey C."/>
            <person name="LaButti K."/>
            <person name="Lindquist E.A."/>
            <person name="Lipzen A."/>
            <person name="Lundell T."/>
            <person name="Morin E."/>
            <person name="Murat C."/>
            <person name="Sun H."/>
            <person name="Tunlid A."/>
            <person name="Henrissat B."/>
            <person name="Grigoriev I.V."/>
            <person name="Hibbett D.S."/>
            <person name="Martin F."/>
            <person name="Nordberg H.P."/>
            <person name="Cantor M.N."/>
            <person name="Hua S.X."/>
        </authorList>
    </citation>
    <scope>NUCLEOTIDE SEQUENCE [LARGE SCALE GENOMIC DNA]</scope>
    <source>
        <strain evidence="1 2">Zn</strain>
    </source>
</reference>
<sequence>MQERTFSSCDQVLTAVDGPHEIPPWLPHTFWPAPSSTEDTVFLLWAHPDNVHQAMDRIFFTNLLLYFSDIHEKRVSLNPFQIMLMQHNSSTTSVWFPTVTWLGPLRWWVPWVVQASFAAVGRLAGMAPVMEKYTSKEDWEMIRNAKDG</sequence>
<dbReference type="OrthoDB" id="9976870at2759"/>
<name>A0A0C3GYB9_OIDMZ</name>
<dbReference type="HOGENOM" id="CLU_1759338_0_0_1"/>
<evidence type="ECO:0000313" key="1">
    <source>
        <dbReference type="EMBL" id="KIM96174.1"/>
    </source>
</evidence>
<gene>
    <name evidence="1" type="ORF">OIDMADRAFT_33556</name>
</gene>
<accession>A0A0C3GYB9</accession>
<dbReference type="STRING" id="913774.A0A0C3GYB9"/>
<dbReference type="AlphaFoldDB" id="A0A0C3GYB9"/>
<dbReference type="EMBL" id="KN832885">
    <property type="protein sequence ID" value="KIM96174.1"/>
    <property type="molecule type" value="Genomic_DNA"/>
</dbReference>
<keyword evidence="2" id="KW-1185">Reference proteome</keyword>
<organism evidence="1 2">
    <name type="scientific">Oidiodendron maius (strain Zn)</name>
    <dbReference type="NCBI Taxonomy" id="913774"/>
    <lineage>
        <taxon>Eukaryota</taxon>
        <taxon>Fungi</taxon>
        <taxon>Dikarya</taxon>
        <taxon>Ascomycota</taxon>
        <taxon>Pezizomycotina</taxon>
        <taxon>Leotiomycetes</taxon>
        <taxon>Leotiomycetes incertae sedis</taxon>
        <taxon>Myxotrichaceae</taxon>
        <taxon>Oidiodendron</taxon>
    </lineage>
</organism>
<dbReference type="InParanoid" id="A0A0C3GYB9"/>
<proteinExistence type="predicted"/>
<evidence type="ECO:0000313" key="2">
    <source>
        <dbReference type="Proteomes" id="UP000054321"/>
    </source>
</evidence>
<reference evidence="2" key="2">
    <citation type="submission" date="2015-01" db="EMBL/GenBank/DDBJ databases">
        <title>Evolutionary Origins and Diversification of the Mycorrhizal Mutualists.</title>
        <authorList>
            <consortium name="DOE Joint Genome Institute"/>
            <consortium name="Mycorrhizal Genomics Consortium"/>
            <person name="Kohler A."/>
            <person name="Kuo A."/>
            <person name="Nagy L.G."/>
            <person name="Floudas D."/>
            <person name="Copeland A."/>
            <person name="Barry K.W."/>
            <person name="Cichocki N."/>
            <person name="Veneault-Fourrey C."/>
            <person name="LaButti K."/>
            <person name="Lindquist E.A."/>
            <person name="Lipzen A."/>
            <person name="Lundell T."/>
            <person name="Morin E."/>
            <person name="Murat C."/>
            <person name="Riley R."/>
            <person name="Ohm R."/>
            <person name="Sun H."/>
            <person name="Tunlid A."/>
            <person name="Henrissat B."/>
            <person name="Grigoriev I.V."/>
            <person name="Hibbett D.S."/>
            <person name="Martin F."/>
        </authorList>
    </citation>
    <scope>NUCLEOTIDE SEQUENCE [LARGE SCALE GENOMIC DNA]</scope>
    <source>
        <strain evidence="2">Zn</strain>
    </source>
</reference>